<accession>A0A7I4A596</accession>
<dbReference type="InterPro" id="IPR047198">
    <property type="entry name" value="DDP-like_NUDIX"/>
</dbReference>
<dbReference type="AlphaFoldDB" id="A0A7I4A596"/>
<keyword evidence="5" id="KW-0460">Magnesium</keyword>
<gene>
    <name evidence="7" type="primary">LOC112288171</name>
</gene>
<reference evidence="7 8" key="1">
    <citation type="journal article" date="2008" name="Science">
        <title>The Physcomitrella genome reveals evolutionary insights into the conquest of land by plants.</title>
        <authorList>
            <person name="Rensing S."/>
            <person name="Lang D."/>
            <person name="Zimmer A."/>
            <person name="Terry A."/>
            <person name="Salamov A."/>
            <person name="Shapiro H."/>
            <person name="Nishiyama T."/>
            <person name="Perroud P.-F."/>
            <person name="Lindquist E."/>
            <person name="Kamisugi Y."/>
            <person name="Tanahashi T."/>
            <person name="Sakakibara K."/>
            <person name="Fujita T."/>
            <person name="Oishi K."/>
            <person name="Shin-I T."/>
            <person name="Kuroki Y."/>
            <person name="Toyoda A."/>
            <person name="Suzuki Y."/>
            <person name="Hashimoto A."/>
            <person name="Yamaguchi K."/>
            <person name="Sugano A."/>
            <person name="Kohara Y."/>
            <person name="Fujiyama A."/>
            <person name="Anterola A."/>
            <person name="Aoki S."/>
            <person name="Ashton N."/>
            <person name="Barbazuk W.B."/>
            <person name="Barker E."/>
            <person name="Bennetzen J."/>
            <person name="Bezanilla M."/>
            <person name="Blankenship R."/>
            <person name="Cho S.H."/>
            <person name="Dutcher S."/>
            <person name="Estelle M."/>
            <person name="Fawcett J.A."/>
            <person name="Gundlach H."/>
            <person name="Hanada K."/>
            <person name="Heyl A."/>
            <person name="Hicks K.A."/>
            <person name="Hugh J."/>
            <person name="Lohr M."/>
            <person name="Mayer K."/>
            <person name="Melkozernov A."/>
            <person name="Murata T."/>
            <person name="Nelson D."/>
            <person name="Pils B."/>
            <person name="Prigge M."/>
            <person name="Reiss B."/>
            <person name="Renner T."/>
            <person name="Rombauts S."/>
            <person name="Rushton P."/>
            <person name="Sanderfoot A."/>
            <person name="Schween G."/>
            <person name="Shiu S.-H."/>
            <person name="Stueber K."/>
            <person name="Theodoulou F.L."/>
            <person name="Tu H."/>
            <person name="Van de Peer Y."/>
            <person name="Verrier P.J."/>
            <person name="Waters E."/>
            <person name="Wood A."/>
            <person name="Yang L."/>
            <person name="Cove D."/>
            <person name="Cuming A."/>
            <person name="Hasebe M."/>
            <person name="Lucas S."/>
            <person name="Mishler D.B."/>
            <person name="Reski R."/>
            <person name="Grigoriev I."/>
            <person name="Quatrano R.S."/>
            <person name="Boore J.L."/>
        </authorList>
    </citation>
    <scope>NUCLEOTIDE SEQUENCE [LARGE SCALE GENOMIC DNA]</scope>
    <source>
        <strain evidence="7 8">cv. Gransden 2004</strain>
    </source>
</reference>
<proteinExistence type="inferred from homology"/>
<organism evidence="7 8">
    <name type="scientific">Physcomitrium patens</name>
    <name type="common">Spreading-leaved earth moss</name>
    <name type="synonym">Physcomitrella patens</name>
    <dbReference type="NCBI Taxonomy" id="3218"/>
    <lineage>
        <taxon>Eukaryota</taxon>
        <taxon>Viridiplantae</taxon>
        <taxon>Streptophyta</taxon>
        <taxon>Embryophyta</taxon>
        <taxon>Bryophyta</taxon>
        <taxon>Bryophytina</taxon>
        <taxon>Bryopsida</taxon>
        <taxon>Funariidae</taxon>
        <taxon>Funariales</taxon>
        <taxon>Funariaceae</taxon>
        <taxon>Physcomitrium</taxon>
    </lineage>
</organism>
<dbReference type="PROSITE" id="PS51462">
    <property type="entry name" value="NUDIX"/>
    <property type="match status" value="1"/>
</dbReference>
<dbReference type="InterPro" id="IPR000086">
    <property type="entry name" value="NUDIX_hydrolase_dom"/>
</dbReference>
<dbReference type="GO" id="GO:0005737">
    <property type="term" value="C:cytoplasm"/>
    <property type="evidence" value="ECO:0000318"/>
    <property type="project" value="GO_Central"/>
</dbReference>
<dbReference type="EnsemblPlants" id="Pp3c11_17050V3.8">
    <property type="protein sequence ID" value="Pp3c11_17050V3.8"/>
    <property type="gene ID" value="Pp3c11_17050"/>
</dbReference>
<feature type="domain" description="Nudix hydrolase" evidence="6">
    <location>
        <begin position="18"/>
        <end position="156"/>
    </location>
</feature>
<dbReference type="Pfam" id="PF00293">
    <property type="entry name" value="NUDIX"/>
    <property type="match status" value="1"/>
</dbReference>
<comment type="similarity">
    <text evidence="2">Belongs to the Nudix hydrolase family.</text>
</comment>
<comment type="cofactor">
    <cofactor evidence="1">
        <name>Mg(2+)</name>
        <dbReference type="ChEBI" id="CHEBI:18420"/>
    </cofactor>
</comment>
<dbReference type="PANTHER" id="PTHR12629">
    <property type="entry name" value="DIPHOSPHOINOSITOL POLYPHOSPHATE PHOSPHOHYDROLASE"/>
    <property type="match status" value="1"/>
</dbReference>
<dbReference type="Gene3D" id="3.90.79.10">
    <property type="entry name" value="Nucleoside Triphosphate Pyrophosphohydrolase"/>
    <property type="match status" value="1"/>
</dbReference>
<keyword evidence="3" id="KW-0479">Metal-binding</keyword>
<dbReference type="InterPro" id="IPR015797">
    <property type="entry name" value="NUDIX_hydrolase-like_dom_sf"/>
</dbReference>
<evidence type="ECO:0000256" key="1">
    <source>
        <dbReference type="ARBA" id="ARBA00001946"/>
    </source>
</evidence>
<keyword evidence="8" id="KW-1185">Reference proteome</keyword>
<evidence type="ECO:0000256" key="3">
    <source>
        <dbReference type="ARBA" id="ARBA00022723"/>
    </source>
</evidence>
<dbReference type="PANTHER" id="PTHR12629:SF0">
    <property type="entry name" value="DIPHOSPHOINOSITOL-POLYPHOSPHATE DIPHOSPHATASE"/>
    <property type="match status" value="1"/>
</dbReference>
<evidence type="ECO:0000256" key="4">
    <source>
        <dbReference type="ARBA" id="ARBA00022801"/>
    </source>
</evidence>
<reference evidence="7" key="3">
    <citation type="submission" date="2020-12" db="UniProtKB">
        <authorList>
            <consortium name="EnsemblPlants"/>
        </authorList>
    </citation>
    <scope>IDENTIFICATION</scope>
</reference>
<dbReference type="EMBL" id="ABEU02000011">
    <property type="status" value="NOT_ANNOTATED_CDS"/>
    <property type="molecule type" value="Genomic_DNA"/>
</dbReference>
<sequence>MTALVARTGRHQQRYEHGHRLIAGCIPYRYIPTGEGKSMEVLMISSKRGEGLLFPKGGWETDETVEEAACREALEEAGVRGHLQGFLGTWNFKSKRQQGVLCPEGNCRAYMFALDVTEQLDTWPEQHSRRRQWFSVSDAIGQCRHDWMRGALDQCVAYLAKIVGVIHYGVLMKAHVYVAFLVSAEWLGLNPLTTLLLNELS</sequence>
<evidence type="ECO:0000313" key="7">
    <source>
        <dbReference type="EnsemblPlants" id="Pp3c11_17050V3.7"/>
    </source>
</evidence>
<dbReference type="GO" id="GO:0005634">
    <property type="term" value="C:nucleus"/>
    <property type="evidence" value="ECO:0000318"/>
    <property type="project" value="GO_Central"/>
</dbReference>
<evidence type="ECO:0000259" key="6">
    <source>
        <dbReference type="PROSITE" id="PS51462"/>
    </source>
</evidence>
<dbReference type="InterPro" id="IPR020084">
    <property type="entry name" value="NUDIX_hydrolase_CS"/>
</dbReference>
<evidence type="ECO:0000313" key="8">
    <source>
        <dbReference type="Proteomes" id="UP000006727"/>
    </source>
</evidence>
<reference evidence="7 8" key="2">
    <citation type="journal article" date="2018" name="Plant J.">
        <title>The Physcomitrella patens chromosome-scale assembly reveals moss genome structure and evolution.</title>
        <authorList>
            <person name="Lang D."/>
            <person name="Ullrich K.K."/>
            <person name="Murat F."/>
            <person name="Fuchs J."/>
            <person name="Jenkins J."/>
            <person name="Haas F.B."/>
            <person name="Piednoel M."/>
            <person name="Gundlach H."/>
            <person name="Van Bel M."/>
            <person name="Meyberg R."/>
            <person name="Vives C."/>
            <person name="Morata J."/>
            <person name="Symeonidi A."/>
            <person name="Hiss M."/>
            <person name="Muchero W."/>
            <person name="Kamisugi Y."/>
            <person name="Saleh O."/>
            <person name="Blanc G."/>
            <person name="Decker E.L."/>
            <person name="van Gessel N."/>
            <person name="Grimwood J."/>
            <person name="Hayes R.D."/>
            <person name="Graham S.W."/>
            <person name="Gunter L.E."/>
            <person name="McDaniel S.F."/>
            <person name="Hoernstein S.N.W."/>
            <person name="Larsson A."/>
            <person name="Li F.W."/>
            <person name="Perroud P.F."/>
            <person name="Phillips J."/>
            <person name="Ranjan P."/>
            <person name="Rokshar D.S."/>
            <person name="Rothfels C.J."/>
            <person name="Schneider L."/>
            <person name="Shu S."/>
            <person name="Stevenson D.W."/>
            <person name="Thummler F."/>
            <person name="Tillich M."/>
            <person name="Villarreal Aguilar J.C."/>
            <person name="Widiez T."/>
            <person name="Wong G.K."/>
            <person name="Wymore A."/>
            <person name="Zhang Y."/>
            <person name="Zimmer A.D."/>
            <person name="Quatrano R.S."/>
            <person name="Mayer K.F.X."/>
            <person name="Goodstein D."/>
            <person name="Casacuberta J.M."/>
            <person name="Vandepoele K."/>
            <person name="Reski R."/>
            <person name="Cuming A.C."/>
            <person name="Tuskan G.A."/>
            <person name="Maumus F."/>
            <person name="Salse J."/>
            <person name="Schmutz J."/>
            <person name="Rensing S.A."/>
        </authorList>
    </citation>
    <scope>NUCLEOTIDE SEQUENCE [LARGE SCALE GENOMIC DNA]</scope>
    <source>
        <strain evidence="7 8">cv. Gransden 2004</strain>
    </source>
</reference>
<protein>
    <recommendedName>
        <fullName evidence="6">Nudix hydrolase domain-containing protein</fullName>
    </recommendedName>
</protein>
<name>A0A7I4A596_PHYPA</name>
<dbReference type="GO" id="GO:0046872">
    <property type="term" value="F:metal ion binding"/>
    <property type="evidence" value="ECO:0007669"/>
    <property type="project" value="UniProtKB-KW"/>
</dbReference>
<keyword evidence="4" id="KW-0378">Hydrolase</keyword>
<dbReference type="SUPFAM" id="SSF55811">
    <property type="entry name" value="Nudix"/>
    <property type="match status" value="1"/>
</dbReference>
<dbReference type="Proteomes" id="UP000006727">
    <property type="component" value="Chromosome 11"/>
</dbReference>
<dbReference type="PROSITE" id="PS00893">
    <property type="entry name" value="NUDIX_BOX"/>
    <property type="match status" value="1"/>
</dbReference>
<evidence type="ECO:0000256" key="2">
    <source>
        <dbReference type="ARBA" id="ARBA00005582"/>
    </source>
</evidence>
<dbReference type="Gramene" id="Pp3c11_17050V3.7">
    <property type="protein sequence ID" value="Pp3c11_17050V3.7"/>
    <property type="gene ID" value="Pp3c11_17050"/>
</dbReference>
<dbReference type="GO" id="GO:0016462">
    <property type="term" value="F:pyrophosphatase activity"/>
    <property type="evidence" value="ECO:0007669"/>
    <property type="project" value="InterPro"/>
</dbReference>
<dbReference type="Gramene" id="Pp3c11_17050V3.8">
    <property type="protein sequence ID" value="Pp3c11_17050V3.8"/>
    <property type="gene ID" value="Pp3c11_17050"/>
</dbReference>
<dbReference type="FunCoup" id="A0A7I4A596">
    <property type="interactions" value="1895"/>
</dbReference>
<dbReference type="EnsemblPlants" id="Pp3c11_17050V3.7">
    <property type="protein sequence ID" value="Pp3c11_17050V3.7"/>
    <property type="gene ID" value="Pp3c11_17050"/>
</dbReference>
<dbReference type="CDD" id="cd04666">
    <property type="entry name" value="NUDIX_DIPP2_like_Nudt4"/>
    <property type="match status" value="1"/>
</dbReference>
<evidence type="ECO:0000256" key="5">
    <source>
        <dbReference type="ARBA" id="ARBA00022842"/>
    </source>
</evidence>